<dbReference type="SMART" id="SM00228">
    <property type="entry name" value="PDZ"/>
    <property type="match status" value="1"/>
</dbReference>
<dbReference type="CDD" id="cd00136">
    <property type="entry name" value="PDZ_canonical"/>
    <property type="match status" value="1"/>
</dbReference>
<accession>A0A9K3M1W1</accession>
<evidence type="ECO:0000313" key="3">
    <source>
        <dbReference type="Proteomes" id="UP000693970"/>
    </source>
</evidence>
<feature type="domain" description="PDZ" evidence="1">
    <location>
        <begin position="63"/>
        <end position="150"/>
    </location>
</feature>
<dbReference type="AlphaFoldDB" id="A0A9K3M1W1"/>
<sequence>MMTSVHQLFISIRLFLVFDCFAPFLLLRCDAFVPTNLNQHPTSGESGQNHRCLYAVPSKEHRTLQLGEYAVDLAKPLGMILEEREEGGGNCGVRVKELIKGGNAGSAWNSGMVAPGDLVLTINDIDVSSSDFDFVMDLLAEVDSPVNLQLGDGLGQLNMPKNVVQQLKSSEDAFLIDAVVRQAAREIRRDGRLGELLGVEVVIGAAVQNEGQRGLARFFAILSTDGVSSYSCNVSASGVQVSDSDATINCSSPKVKIVSLSCAKDEGLGRTFDLIQEAME</sequence>
<evidence type="ECO:0000259" key="1">
    <source>
        <dbReference type="PROSITE" id="PS50106"/>
    </source>
</evidence>
<comment type="caution">
    <text evidence="2">The sequence shown here is derived from an EMBL/GenBank/DDBJ whole genome shotgun (WGS) entry which is preliminary data.</text>
</comment>
<name>A0A9K3M1W1_9STRA</name>
<dbReference type="EMBL" id="JAGRRH010000003">
    <property type="protein sequence ID" value="KAG7372425.1"/>
    <property type="molecule type" value="Genomic_DNA"/>
</dbReference>
<organism evidence="2 3">
    <name type="scientific">Nitzschia inconspicua</name>
    <dbReference type="NCBI Taxonomy" id="303405"/>
    <lineage>
        <taxon>Eukaryota</taxon>
        <taxon>Sar</taxon>
        <taxon>Stramenopiles</taxon>
        <taxon>Ochrophyta</taxon>
        <taxon>Bacillariophyta</taxon>
        <taxon>Bacillariophyceae</taxon>
        <taxon>Bacillariophycidae</taxon>
        <taxon>Bacillariales</taxon>
        <taxon>Bacillariaceae</taxon>
        <taxon>Nitzschia</taxon>
    </lineage>
</organism>
<dbReference type="PROSITE" id="PS50106">
    <property type="entry name" value="PDZ"/>
    <property type="match status" value="1"/>
</dbReference>
<reference evidence="2" key="1">
    <citation type="journal article" date="2021" name="Sci. Rep.">
        <title>Diploid genomic architecture of Nitzschia inconspicua, an elite biomass production diatom.</title>
        <authorList>
            <person name="Oliver A."/>
            <person name="Podell S."/>
            <person name="Pinowska A."/>
            <person name="Traller J.C."/>
            <person name="Smith S.R."/>
            <person name="McClure R."/>
            <person name="Beliaev A."/>
            <person name="Bohutskyi P."/>
            <person name="Hill E.A."/>
            <person name="Rabines A."/>
            <person name="Zheng H."/>
            <person name="Allen L.Z."/>
            <person name="Kuo A."/>
            <person name="Grigoriev I.V."/>
            <person name="Allen A.E."/>
            <person name="Hazlebeck D."/>
            <person name="Allen E.E."/>
        </authorList>
    </citation>
    <scope>NUCLEOTIDE SEQUENCE</scope>
    <source>
        <strain evidence="2">Hildebrandi</strain>
    </source>
</reference>
<gene>
    <name evidence="2" type="ORF">IV203_018568</name>
</gene>
<evidence type="ECO:0000313" key="2">
    <source>
        <dbReference type="EMBL" id="KAG7372425.1"/>
    </source>
</evidence>
<reference evidence="2" key="2">
    <citation type="submission" date="2021-04" db="EMBL/GenBank/DDBJ databases">
        <authorList>
            <person name="Podell S."/>
        </authorList>
    </citation>
    <scope>NUCLEOTIDE SEQUENCE</scope>
    <source>
        <strain evidence="2">Hildebrandi</strain>
    </source>
</reference>
<dbReference type="InterPro" id="IPR001478">
    <property type="entry name" value="PDZ"/>
</dbReference>
<keyword evidence="3" id="KW-1185">Reference proteome</keyword>
<dbReference type="Proteomes" id="UP000693970">
    <property type="component" value="Unassembled WGS sequence"/>
</dbReference>
<dbReference type="OrthoDB" id="45762at2759"/>
<proteinExistence type="predicted"/>
<protein>
    <recommendedName>
        <fullName evidence="1">PDZ domain-containing protein</fullName>
    </recommendedName>
</protein>